<dbReference type="Gene3D" id="1.25.40.420">
    <property type="match status" value="1"/>
</dbReference>
<dbReference type="SMART" id="SM00875">
    <property type="entry name" value="BACK"/>
    <property type="match status" value="1"/>
</dbReference>
<reference evidence="9" key="1">
    <citation type="submission" date="2017-02" db="UniProtKB">
        <authorList>
            <consortium name="WormBaseParasite"/>
        </authorList>
    </citation>
    <scope>IDENTIFICATION</scope>
</reference>
<evidence type="ECO:0000259" key="6">
    <source>
        <dbReference type="PROSITE" id="PS50097"/>
    </source>
</evidence>
<dbReference type="InterPro" id="IPR017096">
    <property type="entry name" value="BTB-kelch_protein"/>
</dbReference>
<dbReference type="Gene3D" id="3.30.710.10">
    <property type="entry name" value="Potassium Channel Kv1.1, Chain A"/>
    <property type="match status" value="1"/>
</dbReference>
<dbReference type="Proteomes" id="UP000274131">
    <property type="component" value="Unassembled WGS sequence"/>
</dbReference>
<dbReference type="InterPro" id="IPR006652">
    <property type="entry name" value="Kelch_1"/>
</dbReference>
<dbReference type="InterPro" id="IPR011705">
    <property type="entry name" value="BACK"/>
</dbReference>
<dbReference type="InterPro" id="IPR015915">
    <property type="entry name" value="Kelch-typ_b-propeller"/>
</dbReference>
<evidence type="ECO:0000256" key="1">
    <source>
        <dbReference type="ARBA" id="ARBA00004906"/>
    </source>
</evidence>
<dbReference type="GO" id="GO:0003779">
    <property type="term" value="F:actin binding"/>
    <property type="evidence" value="ECO:0007669"/>
    <property type="project" value="UniProtKB-KW"/>
</dbReference>
<dbReference type="PANTHER" id="PTHR24412:SF451">
    <property type="entry name" value="KELCH-LIKE PROTEIN 20"/>
    <property type="match status" value="1"/>
</dbReference>
<reference evidence="7 8" key="2">
    <citation type="submission" date="2018-10" db="EMBL/GenBank/DDBJ databases">
        <authorList>
            <consortium name="Pathogen Informatics"/>
        </authorList>
    </citation>
    <scope>NUCLEOTIDE SEQUENCE [LARGE SCALE GENOMIC DNA]</scope>
</reference>
<evidence type="ECO:0000256" key="3">
    <source>
        <dbReference type="ARBA" id="ARBA00022737"/>
    </source>
</evidence>
<proteinExistence type="predicted"/>
<dbReference type="FunFam" id="3.30.710.10:FF:000001">
    <property type="entry name" value="Kelch-like family member 20"/>
    <property type="match status" value="1"/>
</dbReference>
<keyword evidence="4" id="KW-0833">Ubl conjugation pathway</keyword>
<dbReference type="InterPro" id="IPR000210">
    <property type="entry name" value="BTB/POZ_dom"/>
</dbReference>
<dbReference type="Pfam" id="PF00651">
    <property type="entry name" value="BTB"/>
    <property type="match status" value="1"/>
</dbReference>
<evidence type="ECO:0000313" key="7">
    <source>
        <dbReference type="EMBL" id="VDD96108.1"/>
    </source>
</evidence>
<dbReference type="InterPro" id="IPR011333">
    <property type="entry name" value="SKP1/BTB/POZ_sf"/>
</dbReference>
<dbReference type="SUPFAM" id="SSF50965">
    <property type="entry name" value="Galactose oxidase, central domain"/>
    <property type="match status" value="1"/>
</dbReference>
<dbReference type="FunFam" id="1.25.40.420:FF:000001">
    <property type="entry name" value="Kelch-like family member 12"/>
    <property type="match status" value="1"/>
</dbReference>
<dbReference type="SMART" id="SM00612">
    <property type="entry name" value="Kelch"/>
    <property type="match status" value="6"/>
</dbReference>
<keyword evidence="8" id="KW-1185">Reference proteome</keyword>
<keyword evidence="2" id="KW-0880">Kelch repeat</keyword>
<dbReference type="AlphaFoldDB" id="A0A0N4VL13"/>
<evidence type="ECO:0000313" key="8">
    <source>
        <dbReference type="Proteomes" id="UP000274131"/>
    </source>
</evidence>
<dbReference type="PROSITE" id="PS50097">
    <property type="entry name" value="BTB"/>
    <property type="match status" value="1"/>
</dbReference>
<dbReference type="Gene3D" id="2.120.10.80">
    <property type="entry name" value="Kelch-type beta propeller"/>
    <property type="match status" value="1"/>
</dbReference>
<evidence type="ECO:0000256" key="2">
    <source>
        <dbReference type="ARBA" id="ARBA00022441"/>
    </source>
</evidence>
<dbReference type="Pfam" id="PF24681">
    <property type="entry name" value="Kelch_KLHDC2_KLHL20_DRC7"/>
    <property type="match status" value="1"/>
</dbReference>
<evidence type="ECO:0000313" key="9">
    <source>
        <dbReference type="WBParaSite" id="EVEC_0001156601-mRNA-1"/>
    </source>
</evidence>
<dbReference type="STRING" id="51028.A0A0N4VL13"/>
<protein>
    <submittedName>
        <fullName evidence="9">BTB domain-containing protein</fullName>
    </submittedName>
</protein>
<evidence type="ECO:0000256" key="5">
    <source>
        <dbReference type="ARBA" id="ARBA00023203"/>
    </source>
</evidence>
<comment type="pathway">
    <text evidence="1">Protein modification; protein ubiquitination.</text>
</comment>
<feature type="domain" description="BTB" evidence="6">
    <location>
        <begin position="87"/>
        <end position="154"/>
    </location>
</feature>
<dbReference type="PANTHER" id="PTHR24412">
    <property type="entry name" value="KELCH PROTEIN"/>
    <property type="match status" value="1"/>
</dbReference>
<evidence type="ECO:0000256" key="4">
    <source>
        <dbReference type="ARBA" id="ARBA00022786"/>
    </source>
</evidence>
<accession>A0A0N4VL13</accession>
<keyword evidence="5" id="KW-0009">Actin-binding</keyword>
<dbReference type="Pfam" id="PF07707">
    <property type="entry name" value="BACK"/>
    <property type="match status" value="1"/>
</dbReference>
<gene>
    <name evidence="7" type="ORF">EVEC_LOCUS10859</name>
</gene>
<name>A0A0N4VL13_ENTVE</name>
<dbReference type="EMBL" id="UXUI01011280">
    <property type="protein sequence ID" value="VDD96108.1"/>
    <property type="molecule type" value="Genomic_DNA"/>
</dbReference>
<dbReference type="InterPro" id="IPR011043">
    <property type="entry name" value="Gal_Oxase/kelch_b-propeller"/>
</dbReference>
<dbReference type="OrthoDB" id="5856479at2759"/>
<dbReference type="WBParaSite" id="EVEC_0001156601-mRNA-1">
    <property type="protein sequence ID" value="EVEC_0001156601-mRNA-1"/>
    <property type="gene ID" value="EVEC_0001156601"/>
</dbReference>
<dbReference type="SUPFAM" id="SSF117281">
    <property type="entry name" value="Kelch motif"/>
    <property type="match status" value="1"/>
</dbReference>
<sequence length="662" mass="73300">QQQVYVQGTGFNTPTLIVECYSVGEDSSRNVHTMKHEMDPTGSGLSVPGTSSDVPSLNCPPLLYRSAKHSRLALEKFNEMRAEGCLCDVTLVVVSHRINAHRLVLASCSNYFRAMFTSEMAESRQQEVQMVDINPETLQALVDFCYTGEISIADTNVQLLLPAACLLQLNEIQEVCCEFLKKQLDPSNCLGIRAFADTHACRDLMRIADKFTHFNFQDVAASEEFMLLPLNQLIDIISSEELNVRSEETVFEAVMAWIRYDLNARRTLLPKFICFLYFKAECVLEHVRLPLCEAKFLVSRVSEDPLIKADGSCRDLVDEAKNYLLLPLERPNMQGPRTRSRKPERYDGEALYAVGGWCSGDAIASVERMDGSTRVWRCVAPMSKRRCGVGVAVLNQLLYAVGGHDGQSYLNSVERYDPATNLWSSEVAPTSTCRTSVGVAVLDSALYAVGGQDGISCLNVVERYDAQRNEWTKMIPMSTRRLGVSVSELGGCLYAVGGSDGQSPLSTVERYDPRVNKWMMVKPMSTRRKHLGTAVYNGCLYAVGGRDESCELSSAEKYDPVTNEWNTVVAMNNRRSGVIFEVGLAVVNGQLFAVGGFDGTTYLKTVEVYDMKGNQWCESGCMNYRRLGGGVGVVRLLNDDLQSSAPYTSSISSFVDPPGLLT</sequence>
<dbReference type="SUPFAM" id="SSF54695">
    <property type="entry name" value="POZ domain"/>
    <property type="match status" value="1"/>
</dbReference>
<dbReference type="PIRSF" id="PIRSF037037">
    <property type="entry name" value="Kelch-like_protein_gigaxonin"/>
    <property type="match status" value="1"/>
</dbReference>
<dbReference type="SMART" id="SM00225">
    <property type="entry name" value="BTB"/>
    <property type="match status" value="1"/>
</dbReference>
<keyword evidence="3" id="KW-0677">Repeat</keyword>
<organism evidence="9">
    <name type="scientific">Enterobius vermicularis</name>
    <name type="common">Human pinworm</name>
    <dbReference type="NCBI Taxonomy" id="51028"/>
    <lineage>
        <taxon>Eukaryota</taxon>
        <taxon>Metazoa</taxon>
        <taxon>Ecdysozoa</taxon>
        <taxon>Nematoda</taxon>
        <taxon>Chromadorea</taxon>
        <taxon>Rhabditida</taxon>
        <taxon>Spirurina</taxon>
        <taxon>Oxyuridomorpha</taxon>
        <taxon>Oxyuroidea</taxon>
        <taxon>Oxyuridae</taxon>
        <taxon>Enterobius</taxon>
    </lineage>
</organism>
<dbReference type="Pfam" id="PF01344">
    <property type="entry name" value="Kelch_1"/>
    <property type="match status" value="2"/>
</dbReference>